<evidence type="ECO:0000256" key="4">
    <source>
        <dbReference type="ARBA" id="ARBA00022692"/>
    </source>
</evidence>
<name>A0A923I749_9BURK</name>
<sequence length="556" mass="60748">MNEPTPVDTQANNAVREAHALVVRPRRKYPTVVWIIPLIAALIGIWLLIHNITSRGPVITISFKSAEGLEVGKTKLRFKDVDVGQIKALSLSQDRKSVIVTAQLIKSAADLLSSDTRFFVVRPRISGGSVSGLSTLLSGAYISVDAGTSPDMKDDFDGLESPPLVTRDSVGKEFVLRGKQIGSINYGSPILFRHINAGHVTKYSLDPDGKGVTLRVFINAPYDQYVNADTRFWHASGMEMTLDANGVKLSTESLTSVIEGGLAFQNRDDAIPDEKPAFEGSVYSLFDNREEALRAPDTRVRSFVMYFQESLRGLSKGAPVDMRGIVIGEVKSIGVDFGSDGKIPRFPVEVSIYPDRLRSRLRSGANAPDDETMAKEKALLNSLTTAGLRAQQRTGNLLTGQLYIALDFFPDAPAAKIDWRSEVPVLPTIGGGLGEIQDTVGRIAKKVDRLPLDKMSADLLTAIATLNKTLENTEKLTRRIDSDVTPELTATLKDARTTLNHANSMLAEGAPLQQDMRESLKQVAKSARALANLADMLERHPEALIYGKEKPKNENK</sequence>
<evidence type="ECO:0000256" key="6">
    <source>
        <dbReference type="ARBA" id="ARBA00023136"/>
    </source>
</evidence>
<keyword evidence="4 7" id="KW-0812">Transmembrane</keyword>
<feature type="transmembrane region" description="Helical" evidence="7">
    <location>
        <begin position="31"/>
        <end position="49"/>
    </location>
</feature>
<accession>A0A923I749</accession>
<dbReference type="AlphaFoldDB" id="A0A923I749"/>
<keyword evidence="2" id="KW-1003">Cell membrane</keyword>
<evidence type="ECO:0000313" key="9">
    <source>
        <dbReference type="EMBL" id="MBC3936851.1"/>
    </source>
</evidence>
<comment type="subcellular location">
    <subcellularLocation>
        <location evidence="1">Cell inner membrane</location>
    </subcellularLocation>
</comment>
<reference evidence="9" key="1">
    <citation type="submission" date="2020-08" db="EMBL/GenBank/DDBJ databases">
        <title>Novel species isolated from subtropical streams in China.</title>
        <authorList>
            <person name="Lu H."/>
        </authorList>
    </citation>
    <scope>NUCLEOTIDE SEQUENCE</scope>
    <source>
        <strain evidence="9">CY7W</strain>
    </source>
</reference>
<protein>
    <submittedName>
        <fullName evidence="9">MCE family protein</fullName>
    </submittedName>
</protein>
<gene>
    <name evidence="9" type="ORF">H8K47_15915</name>
</gene>
<proteinExistence type="predicted"/>
<evidence type="ECO:0000256" key="3">
    <source>
        <dbReference type="ARBA" id="ARBA00022519"/>
    </source>
</evidence>
<evidence type="ECO:0000256" key="2">
    <source>
        <dbReference type="ARBA" id="ARBA00022475"/>
    </source>
</evidence>
<dbReference type="EMBL" id="JACOGG010000022">
    <property type="protein sequence ID" value="MBC3936851.1"/>
    <property type="molecule type" value="Genomic_DNA"/>
</dbReference>
<dbReference type="Pfam" id="PF02470">
    <property type="entry name" value="MlaD"/>
    <property type="match status" value="3"/>
</dbReference>
<comment type="caution">
    <text evidence="9">The sequence shown here is derived from an EMBL/GenBank/DDBJ whole genome shotgun (WGS) entry which is preliminary data.</text>
</comment>
<keyword evidence="3" id="KW-0997">Cell inner membrane</keyword>
<dbReference type="InterPro" id="IPR003399">
    <property type="entry name" value="Mce/MlaD"/>
</dbReference>
<keyword evidence="6 7" id="KW-0472">Membrane</keyword>
<dbReference type="InterPro" id="IPR051800">
    <property type="entry name" value="PqiA-PqiB_transport"/>
</dbReference>
<keyword evidence="10" id="KW-1185">Reference proteome</keyword>
<organism evidence="9 10">
    <name type="scientific">Undibacterium rugosum</name>
    <dbReference type="NCBI Taxonomy" id="2762291"/>
    <lineage>
        <taxon>Bacteria</taxon>
        <taxon>Pseudomonadati</taxon>
        <taxon>Pseudomonadota</taxon>
        <taxon>Betaproteobacteria</taxon>
        <taxon>Burkholderiales</taxon>
        <taxon>Oxalobacteraceae</taxon>
        <taxon>Undibacterium</taxon>
    </lineage>
</organism>
<dbReference type="GO" id="GO:0005886">
    <property type="term" value="C:plasma membrane"/>
    <property type="evidence" value="ECO:0007669"/>
    <property type="project" value="UniProtKB-SubCell"/>
</dbReference>
<evidence type="ECO:0000256" key="7">
    <source>
        <dbReference type="SAM" id="Phobius"/>
    </source>
</evidence>
<feature type="domain" description="Mce/MlaD" evidence="8">
    <location>
        <begin position="56"/>
        <end position="147"/>
    </location>
</feature>
<evidence type="ECO:0000259" key="8">
    <source>
        <dbReference type="Pfam" id="PF02470"/>
    </source>
</evidence>
<feature type="domain" description="Mce/MlaD" evidence="8">
    <location>
        <begin position="171"/>
        <end position="231"/>
    </location>
</feature>
<keyword evidence="5 7" id="KW-1133">Transmembrane helix</keyword>
<evidence type="ECO:0000256" key="5">
    <source>
        <dbReference type="ARBA" id="ARBA00022989"/>
    </source>
</evidence>
<dbReference type="PANTHER" id="PTHR30462">
    <property type="entry name" value="INTERMEMBRANE TRANSPORT PROTEIN PQIB-RELATED"/>
    <property type="match status" value="1"/>
</dbReference>
<evidence type="ECO:0000256" key="1">
    <source>
        <dbReference type="ARBA" id="ARBA00004533"/>
    </source>
</evidence>
<evidence type="ECO:0000313" key="10">
    <source>
        <dbReference type="Proteomes" id="UP000612361"/>
    </source>
</evidence>
<dbReference type="RefSeq" id="WP_186882382.1">
    <property type="nucleotide sequence ID" value="NZ_JACOGG010000022.1"/>
</dbReference>
<dbReference type="PANTHER" id="PTHR30462:SF2">
    <property type="entry name" value="INTERMEMBRANE TRANSPORT PROTEIN PQIB"/>
    <property type="match status" value="1"/>
</dbReference>
<feature type="domain" description="Mce/MlaD" evidence="8">
    <location>
        <begin position="302"/>
        <end position="408"/>
    </location>
</feature>
<dbReference type="Proteomes" id="UP000612361">
    <property type="component" value="Unassembled WGS sequence"/>
</dbReference>